<evidence type="ECO:0000259" key="2">
    <source>
        <dbReference type="Pfam" id="PF07811"/>
    </source>
</evidence>
<evidence type="ECO:0000313" key="4">
    <source>
        <dbReference type="Proteomes" id="UP000053464"/>
    </source>
</evidence>
<sequence>MSVPVPLRALWRSDHGASAAEFALVLPTFLLFLLGTIDVGRFIWAVNESEKATQAGARLAVVSNTIPGGDIGCAANDNRTPGLQCYSFALASNVAQGSPVPKSLFPTITCSAPGGTLACTPTSAPFSVVTAGNTAAQNAFGAIVARVNELQPRADADNVVVTYEWSGLGYAGDPNGPDVSPIVTVSVRGLAFRPIFLAGFGTLGLPDQAYSLTLEDGQG</sequence>
<keyword evidence="4" id="KW-1185">Reference proteome</keyword>
<dbReference type="EMBL" id="LBHB01000006">
    <property type="protein sequence ID" value="KLE31234.1"/>
    <property type="molecule type" value="Genomic_DNA"/>
</dbReference>
<feature type="transmembrane region" description="Helical" evidence="1">
    <location>
        <begin position="20"/>
        <end position="44"/>
    </location>
</feature>
<gene>
    <name evidence="3" type="ORF">AAW00_13780</name>
</gene>
<reference evidence="3 4" key="1">
    <citation type="submission" date="2015-04" db="EMBL/GenBank/DDBJ databases">
        <title>The draft genome sequence of Erythrobacter luteus KA37.</title>
        <authorList>
            <person name="Zhuang L."/>
            <person name="Liu Y."/>
            <person name="Shao Z."/>
        </authorList>
    </citation>
    <scope>NUCLEOTIDE SEQUENCE [LARGE SCALE GENOMIC DNA]</scope>
    <source>
        <strain evidence="3 4">KA37</strain>
    </source>
</reference>
<comment type="caution">
    <text evidence="3">The sequence shown here is derived from an EMBL/GenBank/DDBJ whole genome shotgun (WGS) entry which is preliminary data.</text>
</comment>
<proteinExistence type="predicted"/>
<organism evidence="3 4">
    <name type="scientific">Aurantiacibacter luteus</name>
    <dbReference type="NCBI Taxonomy" id="1581420"/>
    <lineage>
        <taxon>Bacteria</taxon>
        <taxon>Pseudomonadati</taxon>
        <taxon>Pseudomonadota</taxon>
        <taxon>Alphaproteobacteria</taxon>
        <taxon>Sphingomonadales</taxon>
        <taxon>Erythrobacteraceae</taxon>
        <taxon>Aurantiacibacter</taxon>
    </lineage>
</organism>
<name>A0A0G9MKV1_9SPHN</name>
<keyword evidence="1" id="KW-0812">Transmembrane</keyword>
<feature type="domain" description="TadE-like" evidence="2">
    <location>
        <begin position="16"/>
        <end position="58"/>
    </location>
</feature>
<dbReference type="AlphaFoldDB" id="A0A0G9MKV1"/>
<evidence type="ECO:0000313" key="3">
    <source>
        <dbReference type="EMBL" id="KLE31234.1"/>
    </source>
</evidence>
<dbReference type="PATRIC" id="fig|1581420.6.peg.2819"/>
<dbReference type="OrthoDB" id="7187024at2"/>
<evidence type="ECO:0000256" key="1">
    <source>
        <dbReference type="SAM" id="Phobius"/>
    </source>
</evidence>
<accession>A0A0G9MKV1</accession>
<keyword evidence="1" id="KW-1133">Transmembrane helix</keyword>
<protein>
    <recommendedName>
        <fullName evidence="2">TadE-like domain-containing protein</fullName>
    </recommendedName>
</protein>
<dbReference type="STRING" id="1581420.AAW00_13780"/>
<dbReference type="InterPro" id="IPR012495">
    <property type="entry name" value="TadE-like_dom"/>
</dbReference>
<dbReference type="Pfam" id="PF07811">
    <property type="entry name" value="TadE"/>
    <property type="match status" value="1"/>
</dbReference>
<keyword evidence="1" id="KW-0472">Membrane</keyword>
<dbReference type="Proteomes" id="UP000053464">
    <property type="component" value="Unassembled WGS sequence"/>
</dbReference>